<dbReference type="PROSITE" id="PS50887">
    <property type="entry name" value="GGDEF"/>
    <property type="match status" value="1"/>
</dbReference>
<dbReference type="CDD" id="cd01948">
    <property type="entry name" value="EAL"/>
    <property type="match status" value="1"/>
</dbReference>
<feature type="transmembrane region" description="Helical" evidence="1">
    <location>
        <begin position="12"/>
        <end position="32"/>
    </location>
</feature>
<dbReference type="FunFam" id="3.20.20.450:FF:000001">
    <property type="entry name" value="Cyclic di-GMP phosphodiesterase yahA"/>
    <property type="match status" value="1"/>
</dbReference>
<feature type="domain" description="GGDEF" evidence="3">
    <location>
        <begin position="481"/>
        <end position="619"/>
    </location>
</feature>
<dbReference type="InterPro" id="IPR052155">
    <property type="entry name" value="Biofilm_reg_signaling"/>
</dbReference>
<feature type="transmembrane region" description="Helical" evidence="1">
    <location>
        <begin position="284"/>
        <end position="306"/>
    </location>
</feature>
<dbReference type="KEGG" id="simp:C6571_02135"/>
<dbReference type="Pfam" id="PF12860">
    <property type="entry name" value="PAS_7"/>
    <property type="match status" value="1"/>
</dbReference>
<evidence type="ECO:0000313" key="4">
    <source>
        <dbReference type="EMBL" id="AVO40238.1"/>
    </source>
</evidence>
<dbReference type="PANTHER" id="PTHR44757:SF2">
    <property type="entry name" value="BIOFILM ARCHITECTURE MAINTENANCE PROTEIN MBAA"/>
    <property type="match status" value="1"/>
</dbReference>
<dbReference type="SUPFAM" id="SSF55073">
    <property type="entry name" value="Nucleotide cyclase"/>
    <property type="match status" value="1"/>
</dbReference>
<dbReference type="Gene3D" id="3.30.70.270">
    <property type="match status" value="1"/>
</dbReference>
<evidence type="ECO:0000256" key="1">
    <source>
        <dbReference type="SAM" id="Phobius"/>
    </source>
</evidence>
<feature type="domain" description="EAL" evidence="2">
    <location>
        <begin position="628"/>
        <end position="882"/>
    </location>
</feature>
<dbReference type="CDD" id="cd01949">
    <property type="entry name" value="GGDEF"/>
    <property type="match status" value="1"/>
</dbReference>
<evidence type="ECO:0000313" key="5">
    <source>
        <dbReference type="Proteomes" id="UP000239326"/>
    </source>
</evidence>
<dbReference type="SUPFAM" id="SSF141868">
    <property type="entry name" value="EAL domain-like"/>
    <property type="match status" value="1"/>
</dbReference>
<evidence type="ECO:0000259" key="3">
    <source>
        <dbReference type="PROSITE" id="PS50887"/>
    </source>
</evidence>
<protein>
    <submittedName>
        <fullName evidence="4">Diguanylate cyclase</fullName>
    </submittedName>
</protein>
<dbReference type="Proteomes" id="UP000239326">
    <property type="component" value="Chromosome"/>
</dbReference>
<keyword evidence="1" id="KW-0812">Transmembrane</keyword>
<accession>A0A2S0MWH9</accession>
<dbReference type="RefSeq" id="WP_106445231.1">
    <property type="nucleotide sequence ID" value="NZ_CP027669.1"/>
</dbReference>
<keyword evidence="1" id="KW-0472">Membrane</keyword>
<dbReference type="AlphaFoldDB" id="A0A2S0MWH9"/>
<dbReference type="Pfam" id="PF00990">
    <property type="entry name" value="GGDEF"/>
    <property type="match status" value="1"/>
</dbReference>
<dbReference type="SUPFAM" id="SSF55785">
    <property type="entry name" value="PYP-like sensor domain (PAS domain)"/>
    <property type="match status" value="1"/>
</dbReference>
<reference evidence="4 5" key="1">
    <citation type="submission" date="2018-03" db="EMBL/GenBank/DDBJ databases">
        <title>Genome sequencing of Simplicispira sp.</title>
        <authorList>
            <person name="Kim S.-J."/>
            <person name="Heo J."/>
            <person name="Kwon S.-W."/>
        </authorList>
    </citation>
    <scope>NUCLEOTIDE SEQUENCE [LARGE SCALE GENOMIC DNA]</scope>
    <source>
        <strain evidence="4 5">SC1-8</strain>
    </source>
</reference>
<dbReference type="InterPro" id="IPR035965">
    <property type="entry name" value="PAS-like_dom_sf"/>
</dbReference>
<name>A0A2S0MWH9_9BURK</name>
<evidence type="ECO:0000259" key="2">
    <source>
        <dbReference type="PROSITE" id="PS50883"/>
    </source>
</evidence>
<dbReference type="InterPro" id="IPR035919">
    <property type="entry name" value="EAL_sf"/>
</dbReference>
<dbReference type="SMART" id="SM00052">
    <property type="entry name" value="EAL"/>
    <property type="match status" value="1"/>
</dbReference>
<dbReference type="Pfam" id="PF00563">
    <property type="entry name" value="EAL"/>
    <property type="match status" value="1"/>
</dbReference>
<dbReference type="InterPro" id="IPR043128">
    <property type="entry name" value="Rev_trsase/Diguanyl_cyclase"/>
</dbReference>
<dbReference type="Gene3D" id="3.30.450.20">
    <property type="entry name" value="PAS domain"/>
    <property type="match status" value="2"/>
</dbReference>
<dbReference type="Gene3D" id="3.20.20.450">
    <property type="entry name" value="EAL domain"/>
    <property type="match status" value="1"/>
</dbReference>
<dbReference type="OrthoDB" id="9813903at2"/>
<dbReference type="PANTHER" id="PTHR44757">
    <property type="entry name" value="DIGUANYLATE CYCLASE DGCP"/>
    <property type="match status" value="1"/>
</dbReference>
<dbReference type="SMART" id="SM00267">
    <property type="entry name" value="GGDEF"/>
    <property type="match status" value="1"/>
</dbReference>
<proteinExistence type="predicted"/>
<keyword evidence="1" id="KW-1133">Transmembrane helix</keyword>
<dbReference type="InterPro" id="IPR000160">
    <property type="entry name" value="GGDEF_dom"/>
</dbReference>
<sequence>MKAVQPLRIRSIVWGVAAFFVCALAVAASALIETTRNIALSESETQLARYVSGAEAALNRAFLSVDVLLASSDVLLDFAGDAMDWGRPDTASAVLQRTARQNLAVRMVALLDAQGHVLASSTPRAAALELHLPDGFIEKALAPAVSELVFSGPVRSFASSENVVYMGRHLRAASGARLVAVAEVSVSMLASVLTQGAQIPQLEVALETGSGALLLAVPDTADGTRRQPVAPLREVLRESGGWDTPTRLRALPGRVLARSIIYDDLWISASLPRQAALAGWRNEAIAVASVSAVFALLLLLAGALFTRYVQRMTDARQALAQSKIQLDQALESMISGFVLLDNQHRVQHWNQRFDEIFPWIAGVMAPQLPFRKILEATVAHHLPQATASERAAWVERRLLAQQNSDGPHEQQLPNGRTLQIMEHRTPDGGMVITYSDVTDMRRARAEIETLAFYDPLTGLPNRRLLLDRLGQATERAQRSSQLGALLFLDLDHFKTLNDTRGHEIGDELLLQVAQRLSASVRSADTVARLGGDEFVIMLCDLSSGAVEAAAQAQRVAEKLLRALEQPYSLQGHKHQITGSVGATLFGEVACSAAELLRQADIAMYQVKARRGNGLCFFDPQMQTAISDRAQLEVDLKNALRQSELVLYYQPQFAQDSTMVGAEALLRWQHPERGLVPPGAFIAAAEESDLIVHIGTWVLQTACAQLLLWQSDPLCERLQLSVNVSARQFRHPGFVDLVLETVACLGSRAHLLTLELTESLVLDNVEEAVARMHQLRARGIRFSVDDFGTGYSSLAYLTKLPLHQLKIDQSFVRNLGVRPTDDVIVQTIIGMAGNLELEVIAEGVETSEQRALLLEYGCGYFQGYLLARPMPVEALYALLAQRTGGIEA</sequence>
<dbReference type="PROSITE" id="PS50883">
    <property type="entry name" value="EAL"/>
    <property type="match status" value="1"/>
</dbReference>
<gene>
    <name evidence="4" type="ORF">C6571_02135</name>
</gene>
<dbReference type="InterPro" id="IPR029787">
    <property type="entry name" value="Nucleotide_cyclase"/>
</dbReference>
<dbReference type="NCBIfam" id="TIGR00254">
    <property type="entry name" value="GGDEF"/>
    <property type="match status" value="1"/>
</dbReference>
<keyword evidence="5" id="KW-1185">Reference proteome</keyword>
<dbReference type="InterPro" id="IPR001633">
    <property type="entry name" value="EAL_dom"/>
</dbReference>
<organism evidence="4 5">
    <name type="scientific">Simplicispira suum</name>
    <dbReference type="NCBI Taxonomy" id="2109915"/>
    <lineage>
        <taxon>Bacteria</taxon>
        <taxon>Pseudomonadati</taxon>
        <taxon>Pseudomonadota</taxon>
        <taxon>Betaproteobacteria</taxon>
        <taxon>Burkholderiales</taxon>
        <taxon>Comamonadaceae</taxon>
        <taxon>Simplicispira</taxon>
    </lineage>
</organism>
<dbReference type="EMBL" id="CP027669">
    <property type="protein sequence ID" value="AVO40238.1"/>
    <property type="molecule type" value="Genomic_DNA"/>
</dbReference>